<dbReference type="GO" id="GO:0008270">
    <property type="term" value="F:zinc ion binding"/>
    <property type="evidence" value="ECO:0007669"/>
    <property type="project" value="InterPro"/>
</dbReference>
<feature type="chain" id="PRO_5041230205" description="carbonic anhydrase" evidence="7">
    <location>
        <begin position="17"/>
        <end position="274"/>
    </location>
</feature>
<organism evidence="9 10">
    <name type="scientific">Coniochaeta hoffmannii</name>
    <dbReference type="NCBI Taxonomy" id="91930"/>
    <lineage>
        <taxon>Eukaryota</taxon>
        <taxon>Fungi</taxon>
        <taxon>Dikarya</taxon>
        <taxon>Ascomycota</taxon>
        <taxon>Pezizomycotina</taxon>
        <taxon>Sordariomycetes</taxon>
        <taxon>Sordariomycetidae</taxon>
        <taxon>Coniochaetales</taxon>
        <taxon>Coniochaetaceae</taxon>
        <taxon>Coniochaeta</taxon>
    </lineage>
</organism>
<evidence type="ECO:0000256" key="5">
    <source>
        <dbReference type="ARBA" id="ARBA00023239"/>
    </source>
</evidence>
<keyword evidence="4" id="KW-0862">Zinc</keyword>
<keyword evidence="5" id="KW-0456">Lyase</keyword>
<dbReference type="PANTHER" id="PTHR18952:SF265">
    <property type="entry name" value="CARBONIC ANHYDRASE"/>
    <property type="match status" value="1"/>
</dbReference>
<evidence type="ECO:0000256" key="6">
    <source>
        <dbReference type="ARBA" id="ARBA00048348"/>
    </source>
</evidence>
<gene>
    <name evidence="9" type="ORF">NKR19_g356</name>
</gene>
<dbReference type="PROSITE" id="PS51144">
    <property type="entry name" value="ALPHA_CA_2"/>
    <property type="match status" value="1"/>
</dbReference>
<dbReference type="PANTHER" id="PTHR18952">
    <property type="entry name" value="CARBONIC ANHYDRASE"/>
    <property type="match status" value="1"/>
</dbReference>
<dbReference type="GO" id="GO:0004089">
    <property type="term" value="F:carbonate dehydratase activity"/>
    <property type="evidence" value="ECO:0007669"/>
    <property type="project" value="UniProtKB-EC"/>
</dbReference>
<evidence type="ECO:0000313" key="10">
    <source>
        <dbReference type="Proteomes" id="UP001174691"/>
    </source>
</evidence>
<dbReference type="InterPro" id="IPR036398">
    <property type="entry name" value="CA_dom_sf"/>
</dbReference>
<comment type="caution">
    <text evidence="9">The sequence shown here is derived from an EMBL/GenBank/DDBJ whole genome shotgun (WGS) entry which is preliminary data.</text>
</comment>
<dbReference type="AlphaFoldDB" id="A0AA38SKG8"/>
<dbReference type="Proteomes" id="UP001174691">
    <property type="component" value="Unassembled WGS sequence"/>
</dbReference>
<evidence type="ECO:0000256" key="7">
    <source>
        <dbReference type="SAM" id="SignalP"/>
    </source>
</evidence>
<dbReference type="Gene3D" id="3.10.200.10">
    <property type="entry name" value="Alpha carbonic anhydrase"/>
    <property type="match status" value="1"/>
</dbReference>
<dbReference type="InterPro" id="IPR023561">
    <property type="entry name" value="Carbonic_anhydrase_a-class"/>
</dbReference>
<comment type="similarity">
    <text evidence="1">Belongs to the alpha-carbonic anhydrase family.</text>
</comment>
<evidence type="ECO:0000256" key="2">
    <source>
        <dbReference type="ARBA" id="ARBA00012925"/>
    </source>
</evidence>
<dbReference type="InterPro" id="IPR041891">
    <property type="entry name" value="Alpha_CA_prokaryot-like"/>
</dbReference>
<sequence length="274" mass="29883">MKPVLLISSTVSLAAAFCGHGTTLHSRDLPSPVSTFGYDGINGPLGWYGLNTTTNSACALGRHQSPINIATANFTKVGAENLNFTFDDYPDGAEIENLGTTLEVFINGSMTIDTKQYKLKQLHFHGPSEHHFDHEIFPMEVHFVLQADDASLSVISFPIQLGSSSQLLQAVFAHVDDVDDPGSVGRTGGFTFKGTGLARRLAFSQYIRYSGSLTTPPCTEGVTWSVVLQPLYIDPGTYNKVKRIMAYNARYTQNGLGEMNLLDAARERLDQGSR</sequence>
<evidence type="ECO:0000256" key="4">
    <source>
        <dbReference type="ARBA" id="ARBA00022833"/>
    </source>
</evidence>
<dbReference type="CDD" id="cd03124">
    <property type="entry name" value="alpha_CA_prokaryotic_like"/>
    <property type="match status" value="1"/>
</dbReference>
<evidence type="ECO:0000256" key="1">
    <source>
        <dbReference type="ARBA" id="ARBA00010718"/>
    </source>
</evidence>
<feature type="signal peptide" evidence="7">
    <location>
        <begin position="1"/>
        <end position="16"/>
    </location>
</feature>
<evidence type="ECO:0000313" key="9">
    <source>
        <dbReference type="EMBL" id="KAJ9165521.1"/>
    </source>
</evidence>
<dbReference type="EC" id="4.2.1.1" evidence="2"/>
<accession>A0AA38SKG8</accession>
<dbReference type="SMART" id="SM01057">
    <property type="entry name" value="Carb_anhydrase"/>
    <property type="match status" value="1"/>
</dbReference>
<feature type="domain" description="Alpha-carbonic anhydrase" evidence="8">
    <location>
        <begin position="34"/>
        <end position="274"/>
    </location>
</feature>
<evidence type="ECO:0000259" key="8">
    <source>
        <dbReference type="PROSITE" id="PS51144"/>
    </source>
</evidence>
<dbReference type="Pfam" id="PF00194">
    <property type="entry name" value="Carb_anhydrase"/>
    <property type="match status" value="1"/>
</dbReference>
<dbReference type="EMBL" id="JANBVN010000003">
    <property type="protein sequence ID" value="KAJ9165521.1"/>
    <property type="molecule type" value="Genomic_DNA"/>
</dbReference>
<dbReference type="InterPro" id="IPR001148">
    <property type="entry name" value="CA_dom"/>
</dbReference>
<keyword evidence="10" id="KW-1185">Reference proteome</keyword>
<keyword evidence="3" id="KW-0479">Metal-binding</keyword>
<reference evidence="9" key="1">
    <citation type="submission" date="2022-07" db="EMBL/GenBank/DDBJ databases">
        <title>Fungi with potential for degradation of polypropylene.</title>
        <authorList>
            <person name="Gostincar C."/>
        </authorList>
    </citation>
    <scope>NUCLEOTIDE SEQUENCE</scope>
    <source>
        <strain evidence="9">EXF-13287</strain>
    </source>
</reference>
<keyword evidence="7" id="KW-0732">Signal</keyword>
<name>A0AA38SKG8_9PEZI</name>
<proteinExistence type="inferred from homology"/>
<dbReference type="SUPFAM" id="SSF51069">
    <property type="entry name" value="Carbonic anhydrase"/>
    <property type="match status" value="1"/>
</dbReference>
<protein>
    <recommendedName>
        <fullName evidence="2">carbonic anhydrase</fullName>
        <ecNumber evidence="2">4.2.1.1</ecNumber>
    </recommendedName>
</protein>
<evidence type="ECO:0000256" key="3">
    <source>
        <dbReference type="ARBA" id="ARBA00022723"/>
    </source>
</evidence>
<comment type="catalytic activity">
    <reaction evidence="6">
        <text>hydrogencarbonate + H(+) = CO2 + H2O</text>
        <dbReference type="Rhea" id="RHEA:10748"/>
        <dbReference type="ChEBI" id="CHEBI:15377"/>
        <dbReference type="ChEBI" id="CHEBI:15378"/>
        <dbReference type="ChEBI" id="CHEBI:16526"/>
        <dbReference type="ChEBI" id="CHEBI:17544"/>
        <dbReference type="EC" id="4.2.1.1"/>
    </reaction>
</comment>